<protein>
    <submittedName>
        <fullName evidence="1">Uncharacterized protein</fullName>
    </submittedName>
</protein>
<evidence type="ECO:0000313" key="1">
    <source>
        <dbReference type="EMBL" id="SPP92484.1"/>
    </source>
</evidence>
<dbReference type="KEGG" id="bvz:BRAD3257_1353"/>
<accession>A0A2U3PTM6</accession>
<dbReference type="EMBL" id="LS398110">
    <property type="protein sequence ID" value="SPP92484.1"/>
    <property type="molecule type" value="Genomic_DNA"/>
</dbReference>
<sequence length="96" mass="11244">MLPDLERAVARFSTRSSKRDAAIDEARIELLEESIDTAIRGLIAERTGLAPWLNRFLDEPEALKRDEIWMNRHRALACCLRMIFPENRFALFRIML</sequence>
<dbReference type="AlphaFoldDB" id="A0A2U3PTM6"/>
<name>A0A2U3PTM6_9BRAD</name>
<dbReference type="OrthoDB" id="8255600at2"/>
<evidence type="ECO:0000313" key="2">
    <source>
        <dbReference type="Proteomes" id="UP000246085"/>
    </source>
</evidence>
<organism evidence="1 2">
    <name type="scientific">Bradyrhizobium vignae</name>
    <dbReference type="NCBI Taxonomy" id="1549949"/>
    <lineage>
        <taxon>Bacteria</taxon>
        <taxon>Pseudomonadati</taxon>
        <taxon>Pseudomonadota</taxon>
        <taxon>Alphaproteobacteria</taxon>
        <taxon>Hyphomicrobiales</taxon>
        <taxon>Nitrobacteraceae</taxon>
        <taxon>Bradyrhizobium</taxon>
    </lineage>
</organism>
<reference evidence="1 2" key="1">
    <citation type="submission" date="2018-03" db="EMBL/GenBank/DDBJ databases">
        <authorList>
            <person name="Gully D."/>
        </authorList>
    </citation>
    <scope>NUCLEOTIDE SEQUENCE [LARGE SCALE GENOMIC DNA]</scope>
    <source>
        <strain evidence="1">ORS3257</strain>
    </source>
</reference>
<proteinExistence type="predicted"/>
<dbReference type="Proteomes" id="UP000246085">
    <property type="component" value="Chromosome BRAD3257"/>
</dbReference>
<accession>A0A4Q0R857</accession>
<gene>
    <name evidence="1" type="ORF">BRAD3257_1353</name>
</gene>
<dbReference type="RefSeq" id="WP_122401111.1">
    <property type="nucleotide sequence ID" value="NZ_LS398110.1"/>
</dbReference>